<name>A0A9P6R701_9FUNG</name>
<accession>A0A9P6R701</accession>
<feature type="non-terminal residue" evidence="1">
    <location>
        <position position="1"/>
    </location>
</feature>
<dbReference type="Proteomes" id="UP000738325">
    <property type="component" value="Unassembled WGS sequence"/>
</dbReference>
<protein>
    <submittedName>
        <fullName evidence="1">Uncharacterized protein</fullName>
    </submittedName>
</protein>
<dbReference type="AlphaFoldDB" id="A0A9P6R701"/>
<reference evidence="1" key="1">
    <citation type="journal article" date="2020" name="Fungal Divers.">
        <title>Resolving the Mortierellaceae phylogeny through synthesis of multi-gene phylogenetics and phylogenomics.</title>
        <authorList>
            <person name="Vandepol N."/>
            <person name="Liber J."/>
            <person name="Desiro A."/>
            <person name="Na H."/>
            <person name="Kennedy M."/>
            <person name="Barry K."/>
            <person name="Grigoriev I.V."/>
            <person name="Miller A.N."/>
            <person name="O'Donnell K."/>
            <person name="Stajich J.E."/>
            <person name="Bonito G."/>
        </authorList>
    </citation>
    <scope>NUCLEOTIDE SEQUENCE</scope>
    <source>
        <strain evidence="1">REB-010B</strain>
    </source>
</reference>
<keyword evidence="2" id="KW-1185">Reference proteome</keyword>
<proteinExistence type="predicted"/>
<comment type="caution">
    <text evidence="1">The sequence shown here is derived from an EMBL/GenBank/DDBJ whole genome shotgun (WGS) entry which is preliminary data.</text>
</comment>
<sequence length="109" mass="11987">AAENAEEEEWYEVAHYLRELTGVPHPDNGDNDEDEDMAHLLAEDKEEDEETDAAIDSFKGRIEAIMRATEADGVSRDDELKAVVSEMLAAVGPERAAALSKDLQALDSQ</sequence>
<gene>
    <name evidence="1" type="ORF">BGZ99_009535</name>
</gene>
<evidence type="ECO:0000313" key="1">
    <source>
        <dbReference type="EMBL" id="KAG0312391.1"/>
    </source>
</evidence>
<evidence type="ECO:0000313" key="2">
    <source>
        <dbReference type="Proteomes" id="UP000738325"/>
    </source>
</evidence>
<dbReference type="OrthoDB" id="19174at2759"/>
<dbReference type="EMBL" id="JAAAIP010000817">
    <property type="protein sequence ID" value="KAG0312391.1"/>
    <property type="molecule type" value="Genomic_DNA"/>
</dbReference>
<organism evidence="1 2">
    <name type="scientific">Dissophora globulifera</name>
    <dbReference type="NCBI Taxonomy" id="979702"/>
    <lineage>
        <taxon>Eukaryota</taxon>
        <taxon>Fungi</taxon>
        <taxon>Fungi incertae sedis</taxon>
        <taxon>Mucoromycota</taxon>
        <taxon>Mortierellomycotina</taxon>
        <taxon>Mortierellomycetes</taxon>
        <taxon>Mortierellales</taxon>
        <taxon>Mortierellaceae</taxon>
        <taxon>Dissophora</taxon>
    </lineage>
</organism>